<evidence type="ECO:0000259" key="3">
    <source>
        <dbReference type="Pfam" id="PF03446"/>
    </source>
</evidence>
<evidence type="ECO:0000313" key="5">
    <source>
        <dbReference type="EMBL" id="AYD89133.1"/>
    </source>
</evidence>
<dbReference type="EMBL" id="CP032514">
    <property type="protein sequence ID" value="AYD89133.1"/>
    <property type="molecule type" value="Genomic_DNA"/>
</dbReference>
<dbReference type="PANTHER" id="PTHR43060">
    <property type="entry name" value="3-HYDROXYISOBUTYRATE DEHYDROGENASE-LIKE 1, MITOCHONDRIAL-RELATED"/>
    <property type="match status" value="1"/>
</dbReference>
<dbReference type="PROSITE" id="PS00895">
    <property type="entry name" value="3_HYDROXYISOBUT_DH"/>
    <property type="match status" value="1"/>
</dbReference>
<reference evidence="5 6" key="1">
    <citation type="submission" date="2018-09" db="EMBL/GenBank/DDBJ databases">
        <authorList>
            <person name="Li J."/>
        </authorList>
    </citation>
    <scope>NUCLEOTIDE SEQUENCE [LARGE SCALE GENOMIC DNA]</scope>
    <source>
        <strain evidence="5 6">2129</strain>
    </source>
</reference>
<organism evidence="5 6">
    <name type="scientific">Actinomyces lilanjuaniae</name>
    <dbReference type="NCBI Taxonomy" id="2321394"/>
    <lineage>
        <taxon>Bacteria</taxon>
        <taxon>Bacillati</taxon>
        <taxon>Actinomycetota</taxon>
        <taxon>Actinomycetes</taxon>
        <taxon>Actinomycetales</taxon>
        <taxon>Actinomycetaceae</taxon>
        <taxon>Actinomyces</taxon>
    </lineage>
</organism>
<accession>A0ABM6Z1Q0</accession>
<name>A0ABM6Z1Q0_9ACTO</name>
<keyword evidence="6" id="KW-1185">Reference proteome</keyword>
<dbReference type="InterPro" id="IPR002204">
    <property type="entry name" value="3-OH-isobutyrate_DH-rel_CS"/>
</dbReference>
<dbReference type="RefSeq" id="WP_120203496.1">
    <property type="nucleotide sequence ID" value="NZ_CP032514.1"/>
</dbReference>
<feature type="domain" description="3-hydroxyisobutyrate dehydrogenase-like NAD-binding" evidence="4">
    <location>
        <begin position="200"/>
        <end position="259"/>
    </location>
</feature>
<dbReference type="SUPFAM" id="SSF51735">
    <property type="entry name" value="NAD(P)-binding Rossmann-fold domains"/>
    <property type="match status" value="1"/>
</dbReference>
<protein>
    <submittedName>
        <fullName evidence="5">NAD(P)-dependent oxidoreductase</fullName>
    </submittedName>
</protein>
<comment type="similarity">
    <text evidence="1">Belongs to the HIBADH-related family.</text>
</comment>
<proteinExistence type="inferred from homology"/>
<dbReference type="InterPro" id="IPR036291">
    <property type="entry name" value="NAD(P)-bd_dom_sf"/>
</dbReference>
<dbReference type="Proteomes" id="UP000273001">
    <property type="component" value="Chromosome"/>
</dbReference>
<gene>
    <name evidence="5" type="ORF">D5R93_02015</name>
</gene>
<evidence type="ECO:0000259" key="4">
    <source>
        <dbReference type="Pfam" id="PF14833"/>
    </source>
</evidence>
<dbReference type="InterPro" id="IPR029154">
    <property type="entry name" value="HIBADH-like_NADP-bd"/>
</dbReference>
<dbReference type="PANTHER" id="PTHR43060:SF15">
    <property type="entry name" value="3-HYDROXYISOBUTYRATE DEHYDROGENASE-LIKE 1, MITOCHONDRIAL-RELATED"/>
    <property type="match status" value="1"/>
</dbReference>
<dbReference type="Gene3D" id="1.10.1040.10">
    <property type="entry name" value="N-(1-d-carboxylethyl)-l-norvaline Dehydrogenase, domain 2"/>
    <property type="match status" value="1"/>
</dbReference>
<dbReference type="InterPro" id="IPR008927">
    <property type="entry name" value="6-PGluconate_DH-like_C_sf"/>
</dbReference>
<feature type="domain" description="3-hydroxyisobutyrate dehydrogenase-like NAD-binding" evidence="4">
    <location>
        <begin position="283"/>
        <end position="339"/>
    </location>
</feature>
<dbReference type="Pfam" id="PF03446">
    <property type="entry name" value="NAD_binding_2"/>
    <property type="match status" value="1"/>
</dbReference>
<dbReference type="SUPFAM" id="SSF48179">
    <property type="entry name" value="6-phosphogluconate dehydrogenase C-terminal domain-like"/>
    <property type="match status" value="1"/>
</dbReference>
<sequence>MTLPAPPPGTAAGGGPAPSATASAGVPDRTAVAVLGLGAMGLPMATHLSTSRDAGGAGLDVRGYDLSQARLDLATTAGVSPAPSAADAARGADVVLVAVRDQDQLDELLFGEPAVAASMSPGAVVVLTSTVGEQGARAVAARLCQAGVGLVDAPVSGGPKRAGAGDLLVVVGADDQAWEAAHDVLEAMSSTLVRVGREPGSGQAMKTVNQLLCGVHIAAAAEALALARALGLDPRAALEALMAGAASSFMLGDRGPRMLQALQACETERDDGARDPREAEGVEVRSRLDIFVKDMGIVTAAARGAGLPTPVAAAAEQLYLQGASRGLAARDDSSVITVLAPCPGSGRR</sequence>
<dbReference type="Pfam" id="PF14833">
    <property type="entry name" value="NAD_binding_11"/>
    <property type="match status" value="2"/>
</dbReference>
<evidence type="ECO:0000256" key="2">
    <source>
        <dbReference type="SAM" id="MobiDB-lite"/>
    </source>
</evidence>
<evidence type="ECO:0000313" key="6">
    <source>
        <dbReference type="Proteomes" id="UP000273001"/>
    </source>
</evidence>
<feature type="domain" description="6-phosphogluconate dehydrogenase NADP-binding" evidence="3">
    <location>
        <begin position="32"/>
        <end position="196"/>
    </location>
</feature>
<evidence type="ECO:0000256" key="1">
    <source>
        <dbReference type="ARBA" id="ARBA00009080"/>
    </source>
</evidence>
<dbReference type="Gene3D" id="3.40.50.720">
    <property type="entry name" value="NAD(P)-binding Rossmann-like Domain"/>
    <property type="match status" value="1"/>
</dbReference>
<dbReference type="InterPro" id="IPR006115">
    <property type="entry name" value="6PGDH_NADP-bd"/>
</dbReference>
<dbReference type="InterPro" id="IPR013328">
    <property type="entry name" value="6PGD_dom2"/>
</dbReference>
<feature type="region of interest" description="Disordered" evidence="2">
    <location>
        <begin position="1"/>
        <end position="24"/>
    </location>
</feature>